<evidence type="ECO:0000313" key="3">
    <source>
        <dbReference type="Proteomes" id="UP000198406"/>
    </source>
</evidence>
<feature type="compositionally biased region" description="Basic and acidic residues" evidence="1">
    <location>
        <begin position="207"/>
        <end position="216"/>
    </location>
</feature>
<proteinExistence type="predicted"/>
<keyword evidence="3" id="KW-1185">Reference proteome</keyword>
<dbReference type="InParanoid" id="A0A1Z5K3K3"/>
<organism evidence="2 3">
    <name type="scientific">Fistulifera solaris</name>
    <name type="common">Oleaginous diatom</name>
    <dbReference type="NCBI Taxonomy" id="1519565"/>
    <lineage>
        <taxon>Eukaryota</taxon>
        <taxon>Sar</taxon>
        <taxon>Stramenopiles</taxon>
        <taxon>Ochrophyta</taxon>
        <taxon>Bacillariophyta</taxon>
        <taxon>Bacillariophyceae</taxon>
        <taxon>Bacillariophycidae</taxon>
        <taxon>Naviculales</taxon>
        <taxon>Naviculaceae</taxon>
        <taxon>Fistulifera</taxon>
    </lineage>
</organism>
<evidence type="ECO:0000313" key="2">
    <source>
        <dbReference type="EMBL" id="GAX20833.1"/>
    </source>
</evidence>
<protein>
    <submittedName>
        <fullName evidence="2">Uncharacterized protein</fullName>
    </submittedName>
</protein>
<gene>
    <name evidence="2" type="ORF">FisN_7Hh147</name>
</gene>
<dbReference type="EMBL" id="BDSP01000152">
    <property type="protein sequence ID" value="GAX20833.1"/>
    <property type="molecule type" value="Genomic_DNA"/>
</dbReference>
<reference evidence="2 3" key="1">
    <citation type="journal article" date="2015" name="Plant Cell">
        <title>Oil accumulation by the oleaginous diatom Fistulifera solaris as revealed by the genome and transcriptome.</title>
        <authorList>
            <person name="Tanaka T."/>
            <person name="Maeda Y."/>
            <person name="Veluchamy A."/>
            <person name="Tanaka M."/>
            <person name="Abida H."/>
            <person name="Marechal E."/>
            <person name="Bowler C."/>
            <person name="Muto M."/>
            <person name="Sunaga Y."/>
            <person name="Tanaka M."/>
            <person name="Yoshino T."/>
            <person name="Taniguchi T."/>
            <person name="Fukuda Y."/>
            <person name="Nemoto M."/>
            <person name="Matsumoto M."/>
            <person name="Wong P.S."/>
            <person name="Aburatani S."/>
            <person name="Fujibuchi W."/>
        </authorList>
    </citation>
    <scope>NUCLEOTIDE SEQUENCE [LARGE SCALE GENOMIC DNA]</scope>
    <source>
        <strain evidence="2 3">JPCC DA0580</strain>
    </source>
</reference>
<comment type="caution">
    <text evidence="2">The sequence shown here is derived from an EMBL/GenBank/DDBJ whole genome shotgun (WGS) entry which is preliminary data.</text>
</comment>
<dbReference type="Proteomes" id="UP000198406">
    <property type="component" value="Unassembled WGS sequence"/>
</dbReference>
<name>A0A1Z5K3K3_FISSO</name>
<accession>A0A1Z5K3K3</accession>
<dbReference type="AlphaFoldDB" id="A0A1Z5K3K3"/>
<evidence type="ECO:0000256" key="1">
    <source>
        <dbReference type="SAM" id="MobiDB-lite"/>
    </source>
</evidence>
<feature type="region of interest" description="Disordered" evidence="1">
    <location>
        <begin position="202"/>
        <end position="259"/>
    </location>
</feature>
<sequence>MCSTENIDFDCEKLIHVFAPLNRGEISPPHKRGKVRFRSNEADIVGTVPLRKDITEDEKRQIWWTAAEYHGIRLGAKFITKDLRQREKSLVRGIEEAYARALHLACTLSDGEYEGLMRNCASQALCMKSWCARELSARGLECYTSHKHRYERAEFAEETRVAVLKLARTKTATEDQLSVFYKEYARSAAIFARFCGEVDSQVSSNHRHPETSRKESPAVGNSETIQKPPSPPNSQESLEHVLKTPSQGRLMVQQLTQRD</sequence>